<dbReference type="Pfam" id="PF14759">
    <property type="entry name" value="Reductase_C"/>
    <property type="match status" value="1"/>
</dbReference>
<dbReference type="GO" id="GO:0051213">
    <property type="term" value="F:dioxygenase activity"/>
    <property type="evidence" value="ECO:0007669"/>
    <property type="project" value="UniProtKB-KW"/>
</dbReference>
<dbReference type="Proteomes" id="UP000749311">
    <property type="component" value="Unassembled WGS sequence"/>
</dbReference>
<evidence type="ECO:0000313" key="7">
    <source>
        <dbReference type="EMBL" id="NIH58194.1"/>
    </source>
</evidence>
<evidence type="ECO:0000313" key="8">
    <source>
        <dbReference type="Proteomes" id="UP000749311"/>
    </source>
</evidence>
<dbReference type="PANTHER" id="PTHR43557:SF2">
    <property type="entry name" value="RIESKE DOMAIN-CONTAINING PROTEIN-RELATED"/>
    <property type="match status" value="1"/>
</dbReference>
<dbReference type="Gene3D" id="3.50.50.60">
    <property type="entry name" value="FAD/NAD(P)-binding domain"/>
    <property type="match status" value="2"/>
</dbReference>
<protein>
    <submittedName>
        <fullName evidence="7">3-phenylpropionate/trans-cinnamate dioxygenase ferredoxin reductase subunit</fullName>
        <ecNumber evidence="7">1.18.1.3</ecNumber>
    </submittedName>
</protein>
<dbReference type="PRINTS" id="PR00368">
    <property type="entry name" value="FADPNR"/>
</dbReference>
<dbReference type="PRINTS" id="PR00411">
    <property type="entry name" value="PNDRDTASEI"/>
</dbReference>
<feature type="domain" description="Reductase C-terminal" evidence="6">
    <location>
        <begin position="321"/>
        <end position="403"/>
    </location>
</feature>
<proteinExistence type="predicted"/>
<dbReference type="Gene3D" id="3.30.390.30">
    <property type="match status" value="1"/>
</dbReference>
<evidence type="ECO:0000256" key="2">
    <source>
        <dbReference type="ARBA" id="ARBA00022630"/>
    </source>
</evidence>
<name>A0ABX0SIM9_9ACTN</name>
<reference evidence="7 8" key="1">
    <citation type="submission" date="2020-02" db="EMBL/GenBank/DDBJ databases">
        <title>Sequencing the genomes of 1000 actinobacteria strains.</title>
        <authorList>
            <person name="Klenk H.-P."/>
        </authorList>
    </citation>
    <scope>NUCLEOTIDE SEQUENCE [LARGE SCALE GENOMIC DNA]</scope>
    <source>
        <strain evidence="7 8">DSM 19609</strain>
    </source>
</reference>
<evidence type="ECO:0000256" key="4">
    <source>
        <dbReference type="ARBA" id="ARBA00023002"/>
    </source>
</evidence>
<comment type="caution">
    <text evidence="7">The sequence shown here is derived from an EMBL/GenBank/DDBJ whole genome shotgun (WGS) entry which is preliminary data.</text>
</comment>
<dbReference type="RefSeq" id="WP_167170077.1">
    <property type="nucleotide sequence ID" value="NZ_BAAAOO010000009.1"/>
</dbReference>
<organism evidence="7 8">
    <name type="scientific">Brooklawnia cerclae</name>
    <dbReference type="NCBI Taxonomy" id="349934"/>
    <lineage>
        <taxon>Bacteria</taxon>
        <taxon>Bacillati</taxon>
        <taxon>Actinomycetota</taxon>
        <taxon>Actinomycetes</taxon>
        <taxon>Propionibacteriales</taxon>
        <taxon>Propionibacteriaceae</taxon>
        <taxon>Brooklawnia</taxon>
    </lineage>
</organism>
<dbReference type="SUPFAM" id="SSF51905">
    <property type="entry name" value="FAD/NAD(P)-binding domain"/>
    <property type="match status" value="2"/>
</dbReference>
<sequence>MSEQRVVVVGAGLAGTQVAQTLRDEGFSGTITLVGDEHGLPYDRTKLSKEYLQGRVDLPGILLHPDEWYDAEHLTLLRGETVVAIDRGAKSVRLASGASLAYDWLVLATGAAPRRIPLLGGDLPGVMALRSLGDSDALRELFASGGRLAVIGAGWIGLEAAAAAVGAGMSVSVIAPNNQPLDRVLGPTIGEHFANLHRRNGVDLRLGTTARGILERDGRAAGVRTDAGDVEADAVLVAVGATPRVELAEHAGIEVDRGVLTDEHLVTNDPAVLAVGDIADAWNTTLQTRIRREHWDNAIRQGALAAGTVLGRGGVYDWLPYFYTDQFDLGMEYVGDSLPTDDVVVRGTLASGEFIAFWLRDGVVTAGMNVNVWDVNETLRGLVGRQVDPARLADPGVDLSELLTA</sequence>
<gene>
    <name evidence="7" type="ORF">FB473_002886</name>
</gene>
<evidence type="ECO:0000259" key="5">
    <source>
        <dbReference type="Pfam" id="PF07992"/>
    </source>
</evidence>
<dbReference type="InterPro" id="IPR036188">
    <property type="entry name" value="FAD/NAD-bd_sf"/>
</dbReference>
<dbReference type="InterPro" id="IPR050446">
    <property type="entry name" value="FAD-oxidoreductase/Apoptosis"/>
</dbReference>
<keyword evidence="3" id="KW-0274">FAD</keyword>
<evidence type="ECO:0000256" key="3">
    <source>
        <dbReference type="ARBA" id="ARBA00022827"/>
    </source>
</evidence>
<dbReference type="SUPFAM" id="SSF55424">
    <property type="entry name" value="FAD/NAD-linked reductases, dimerisation (C-terminal) domain"/>
    <property type="match status" value="1"/>
</dbReference>
<comment type="cofactor">
    <cofactor evidence="1">
        <name>FAD</name>
        <dbReference type="ChEBI" id="CHEBI:57692"/>
    </cofactor>
</comment>
<dbReference type="InterPro" id="IPR028202">
    <property type="entry name" value="Reductase_C"/>
</dbReference>
<dbReference type="InterPro" id="IPR023753">
    <property type="entry name" value="FAD/NAD-binding_dom"/>
</dbReference>
<keyword evidence="2" id="KW-0285">Flavoprotein</keyword>
<dbReference type="Pfam" id="PF07992">
    <property type="entry name" value="Pyr_redox_2"/>
    <property type="match status" value="1"/>
</dbReference>
<dbReference type="EMBL" id="JAAMOZ010000002">
    <property type="protein sequence ID" value="NIH58194.1"/>
    <property type="molecule type" value="Genomic_DNA"/>
</dbReference>
<feature type="domain" description="FAD/NAD(P)-binding" evidence="5">
    <location>
        <begin position="5"/>
        <end position="302"/>
    </location>
</feature>
<accession>A0ABX0SIM9</accession>
<dbReference type="EC" id="1.18.1.3" evidence="7"/>
<evidence type="ECO:0000259" key="6">
    <source>
        <dbReference type="Pfam" id="PF14759"/>
    </source>
</evidence>
<dbReference type="PANTHER" id="PTHR43557">
    <property type="entry name" value="APOPTOSIS-INDUCING FACTOR 1"/>
    <property type="match status" value="1"/>
</dbReference>
<keyword evidence="4 7" id="KW-0560">Oxidoreductase</keyword>
<keyword evidence="8" id="KW-1185">Reference proteome</keyword>
<dbReference type="GO" id="GO:0008860">
    <property type="term" value="F:ferredoxin-NAD+ reductase activity"/>
    <property type="evidence" value="ECO:0007669"/>
    <property type="project" value="UniProtKB-EC"/>
</dbReference>
<dbReference type="InterPro" id="IPR016156">
    <property type="entry name" value="FAD/NAD-linked_Rdtase_dimer_sf"/>
</dbReference>
<evidence type="ECO:0000256" key="1">
    <source>
        <dbReference type="ARBA" id="ARBA00001974"/>
    </source>
</evidence>
<keyword evidence="7" id="KW-0223">Dioxygenase</keyword>